<proteinExistence type="predicted"/>
<name>A0AAV7HPL7_DENCH</name>
<dbReference type="AlphaFoldDB" id="A0AAV7HPL7"/>
<evidence type="ECO:0000313" key="2">
    <source>
        <dbReference type="Proteomes" id="UP000775213"/>
    </source>
</evidence>
<sequence length="78" mass="8462">MSSKPVCALLIKRGQVVITTRRWAVLLSKGGEIGVYVFVIVDVRPEGGATSQANGVRSRESSHVAWAHILCREGGDER</sequence>
<evidence type="ECO:0000313" key="1">
    <source>
        <dbReference type="EMBL" id="KAH0469714.1"/>
    </source>
</evidence>
<dbReference type="EMBL" id="JAGFBR010000002">
    <property type="protein sequence ID" value="KAH0469714.1"/>
    <property type="molecule type" value="Genomic_DNA"/>
</dbReference>
<dbReference type="Proteomes" id="UP000775213">
    <property type="component" value="Unassembled WGS sequence"/>
</dbReference>
<protein>
    <submittedName>
        <fullName evidence="1">Uncharacterized protein</fullName>
    </submittedName>
</protein>
<organism evidence="1 2">
    <name type="scientific">Dendrobium chrysotoxum</name>
    <name type="common">Orchid</name>
    <dbReference type="NCBI Taxonomy" id="161865"/>
    <lineage>
        <taxon>Eukaryota</taxon>
        <taxon>Viridiplantae</taxon>
        <taxon>Streptophyta</taxon>
        <taxon>Embryophyta</taxon>
        <taxon>Tracheophyta</taxon>
        <taxon>Spermatophyta</taxon>
        <taxon>Magnoliopsida</taxon>
        <taxon>Liliopsida</taxon>
        <taxon>Asparagales</taxon>
        <taxon>Orchidaceae</taxon>
        <taxon>Epidendroideae</taxon>
        <taxon>Malaxideae</taxon>
        <taxon>Dendrobiinae</taxon>
        <taxon>Dendrobium</taxon>
    </lineage>
</organism>
<accession>A0AAV7HPL7</accession>
<comment type="caution">
    <text evidence="1">The sequence shown here is derived from an EMBL/GenBank/DDBJ whole genome shotgun (WGS) entry which is preliminary data.</text>
</comment>
<keyword evidence="2" id="KW-1185">Reference proteome</keyword>
<reference evidence="1 2" key="1">
    <citation type="journal article" date="2021" name="Hortic Res">
        <title>Chromosome-scale assembly of the Dendrobium chrysotoxum genome enhances the understanding of orchid evolution.</title>
        <authorList>
            <person name="Zhang Y."/>
            <person name="Zhang G.Q."/>
            <person name="Zhang D."/>
            <person name="Liu X.D."/>
            <person name="Xu X.Y."/>
            <person name="Sun W.H."/>
            <person name="Yu X."/>
            <person name="Zhu X."/>
            <person name="Wang Z.W."/>
            <person name="Zhao X."/>
            <person name="Zhong W.Y."/>
            <person name="Chen H."/>
            <person name="Yin W.L."/>
            <person name="Huang T."/>
            <person name="Niu S.C."/>
            <person name="Liu Z.J."/>
        </authorList>
    </citation>
    <scope>NUCLEOTIDE SEQUENCE [LARGE SCALE GENOMIC DNA]</scope>
    <source>
        <strain evidence="1">Lindl</strain>
    </source>
</reference>
<gene>
    <name evidence="1" type="ORF">IEQ34_001272</name>
</gene>